<dbReference type="InterPro" id="IPR024072">
    <property type="entry name" value="DHFR-like_dom_sf"/>
</dbReference>
<evidence type="ECO:0000313" key="2">
    <source>
        <dbReference type="Proteomes" id="UP000564644"/>
    </source>
</evidence>
<keyword evidence="2" id="KW-1185">Reference proteome</keyword>
<dbReference type="Proteomes" id="UP000564644">
    <property type="component" value="Unassembled WGS sequence"/>
</dbReference>
<dbReference type="SUPFAM" id="SSF53597">
    <property type="entry name" value="Dihydrofolate reductase-like"/>
    <property type="match status" value="1"/>
</dbReference>
<gene>
    <name evidence="1" type="ORF">H7C18_07220</name>
</gene>
<name>A0A7X0SIQ4_9BACL</name>
<proteinExistence type="predicted"/>
<dbReference type="EMBL" id="JACJVO010000008">
    <property type="protein sequence ID" value="MBB6730692.1"/>
    <property type="molecule type" value="Genomic_DNA"/>
</dbReference>
<comment type="caution">
    <text evidence="1">The sequence shown here is derived from an EMBL/GenBank/DDBJ whole genome shotgun (WGS) entry which is preliminary data.</text>
</comment>
<dbReference type="AlphaFoldDB" id="A0A7X0SIQ4"/>
<sequence length="117" mass="13024">MLAPLPVSPYRLPGTAFRVFAQMASGALLLGRRTYEGFAEAWPSRTDEDGFADRMNGLPKFVVSLVDELRLRIHPVVPECGKRLFEDVDRMALKLAETRTLNAGVVIPLVGKRSNLR</sequence>
<accession>A0A7X0SIQ4</accession>
<evidence type="ECO:0000313" key="1">
    <source>
        <dbReference type="EMBL" id="MBB6730692.1"/>
    </source>
</evidence>
<reference evidence="1 2" key="1">
    <citation type="submission" date="2020-08" db="EMBL/GenBank/DDBJ databases">
        <title>Cohnella phylogeny.</title>
        <authorList>
            <person name="Dunlap C."/>
        </authorList>
    </citation>
    <scope>NUCLEOTIDE SEQUENCE [LARGE SCALE GENOMIC DNA]</scope>
    <source>
        <strain evidence="1 2">CBP 2801</strain>
    </source>
</reference>
<organism evidence="1 2">
    <name type="scientific">Cohnella zeiphila</name>
    <dbReference type="NCBI Taxonomy" id="2761120"/>
    <lineage>
        <taxon>Bacteria</taxon>
        <taxon>Bacillati</taxon>
        <taxon>Bacillota</taxon>
        <taxon>Bacilli</taxon>
        <taxon>Bacillales</taxon>
        <taxon>Paenibacillaceae</taxon>
        <taxon>Cohnella</taxon>
    </lineage>
</organism>
<protein>
    <submittedName>
        <fullName evidence="1">Uncharacterized protein</fullName>
    </submittedName>
</protein>